<dbReference type="InterPro" id="IPR011251">
    <property type="entry name" value="Luciferase-like_dom"/>
</dbReference>
<organism evidence="3 4">
    <name type="scientific">Actinomadura craniellae</name>
    <dbReference type="NCBI Taxonomy" id="2231787"/>
    <lineage>
        <taxon>Bacteria</taxon>
        <taxon>Bacillati</taxon>
        <taxon>Actinomycetota</taxon>
        <taxon>Actinomycetes</taxon>
        <taxon>Streptosporangiales</taxon>
        <taxon>Thermomonosporaceae</taxon>
        <taxon>Actinomadura</taxon>
    </lineage>
</organism>
<keyword evidence="4" id="KW-1185">Reference proteome</keyword>
<proteinExistence type="predicted"/>
<name>A0A365GVC5_9ACTN</name>
<accession>A0A365GVC5</accession>
<dbReference type="SUPFAM" id="SSF51679">
    <property type="entry name" value="Bacterial luciferase-like"/>
    <property type="match status" value="1"/>
</dbReference>
<comment type="caution">
    <text evidence="3">The sequence shown here is derived from an EMBL/GenBank/DDBJ whole genome shotgun (WGS) entry which is preliminary data.</text>
</comment>
<keyword evidence="1" id="KW-0560">Oxidoreductase</keyword>
<dbReference type="PANTHER" id="PTHR43244">
    <property type="match status" value="1"/>
</dbReference>
<dbReference type="NCBIfam" id="TIGR03559">
    <property type="entry name" value="F420_Rv3520c"/>
    <property type="match status" value="1"/>
</dbReference>
<evidence type="ECO:0000313" key="3">
    <source>
        <dbReference type="EMBL" id="RAY10750.1"/>
    </source>
</evidence>
<feature type="domain" description="Luciferase-like" evidence="2">
    <location>
        <begin position="12"/>
        <end position="325"/>
    </location>
</feature>
<dbReference type="OrthoDB" id="9814695at2"/>
<dbReference type="InterPro" id="IPR050564">
    <property type="entry name" value="F420-G6PD/mer"/>
</dbReference>
<dbReference type="InterPro" id="IPR019951">
    <property type="entry name" value="F420_OxRdatse_Rv3520c_pred"/>
</dbReference>
<dbReference type="AlphaFoldDB" id="A0A365GVC5"/>
<evidence type="ECO:0000256" key="1">
    <source>
        <dbReference type="ARBA" id="ARBA00023002"/>
    </source>
</evidence>
<evidence type="ECO:0000313" key="4">
    <source>
        <dbReference type="Proteomes" id="UP000251891"/>
    </source>
</evidence>
<dbReference type="PANTHER" id="PTHR43244:SF1">
    <property type="entry name" value="5,10-METHYLENETETRAHYDROMETHANOPTERIN REDUCTASE"/>
    <property type="match status" value="1"/>
</dbReference>
<dbReference type="EMBL" id="QLYX01000025">
    <property type="protein sequence ID" value="RAY10750.1"/>
    <property type="molecule type" value="Genomic_DNA"/>
</dbReference>
<evidence type="ECO:0000259" key="2">
    <source>
        <dbReference type="Pfam" id="PF00296"/>
    </source>
</evidence>
<protein>
    <submittedName>
        <fullName evidence="3">LLM class F420-dependent oxidoreductase</fullName>
    </submittedName>
</protein>
<dbReference type="CDD" id="cd01097">
    <property type="entry name" value="Tetrahydromethanopterin_reductase"/>
    <property type="match status" value="1"/>
</dbReference>
<dbReference type="Pfam" id="PF00296">
    <property type="entry name" value="Bac_luciferase"/>
    <property type="match status" value="1"/>
</dbReference>
<dbReference type="RefSeq" id="WP_111872160.1">
    <property type="nucleotide sequence ID" value="NZ_QLYX01000025.1"/>
</dbReference>
<sequence>MKFGMPIPYAAGFKQSVEGLQALEDAGLDVVTVPEAYTFDAVSHLGYIAARTSRVELATSILNIYSRTPALLAMTAAGLDHVSDGRFSLGIGSSGPQVIEGFHGVPFHAPLGRTREVVAICRQVWAREKVELHGRHYDVPLTPERGGSGLGKSLKLINQPVRPNIPMTLAALGPKNIALAAELFEAWQPIFYHPELAGEVFGEPLAEGRARRDPLLPDLRVIADAKFFLSGDEHALEAARAKVRASLALYLGGMGARGKNFYHQLVTRLGFGTAANEIQDRYLGGSKDAAAAAVPDTLIERISLVGGPDHIEQRVAAYAAAGVDQLNLSPVSTDNAERARQFAHLRKIADAVTERP</sequence>
<reference evidence="3 4" key="1">
    <citation type="submission" date="2018-06" db="EMBL/GenBank/DDBJ databases">
        <title>Actinomadura craniellae sp. nov. isolated from marine sponge Craniella sp.</title>
        <authorList>
            <person name="Li L."/>
            <person name="Xu Q.H."/>
            <person name="Lin H.W."/>
            <person name="Lu Y.H."/>
        </authorList>
    </citation>
    <scope>NUCLEOTIDE SEQUENCE [LARGE SCALE GENOMIC DNA]</scope>
    <source>
        <strain evidence="3 4">LHW63021</strain>
    </source>
</reference>
<dbReference type="InterPro" id="IPR036661">
    <property type="entry name" value="Luciferase-like_sf"/>
</dbReference>
<gene>
    <name evidence="3" type="ORF">DPM19_33695</name>
</gene>
<dbReference type="Gene3D" id="3.20.20.30">
    <property type="entry name" value="Luciferase-like domain"/>
    <property type="match status" value="1"/>
</dbReference>
<dbReference type="GO" id="GO:0016705">
    <property type="term" value="F:oxidoreductase activity, acting on paired donors, with incorporation or reduction of molecular oxygen"/>
    <property type="evidence" value="ECO:0007669"/>
    <property type="project" value="InterPro"/>
</dbReference>
<dbReference type="Proteomes" id="UP000251891">
    <property type="component" value="Unassembled WGS sequence"/>
</dbReference>